<organism evidence="2 3">
    <name type="scientific">Forsythia ovata</name>
    <dbReference type="NCBI Taxonomy" id="205694"/>
    <lineage>
        <taxon>Eukaryota</taxon>
        <taxon>Viridiplantae</taxon>
        <taxon>Streptophyta</taxon>
        <taxon>Embryophyta</taxon>
        <taxon>Tracheophyta</taxon>
        <taxon>Spermatophyta</taxon>
        <taxon>Magnoliopsida</taxon>
        <taxon>eudicotyledons</taxon>
        <taxon>Gunneridae</taxon>
        <taxon>Pentapetalae</taxon>
        <taxon>asterids</taxon>
        <taxon>lamiids</taxon>
        <taxon>Lamiales</taxon>
        <taxon>Oleaceae</taxon>
        <taxon>Forsythieae</taxon>
        <taxon>Forsythia</taxon>
    </lineage>
</organism>
<comment type="caution">
    <text evidence="2">The sequence shown here is derived from an EMBL/GenBank/DDBJ whole genome shotgun (WGS) entry which is preliminary data.</text>
</comment>
<dbReference type="AlphaFoldDB" id="A0ABD1R188"/>
<evidence type="ECO:0000259" key="1">
    <source>
        <dbReference type="Pfam" id="PF24750"/>
    </source>
</evidence>
<feature type="domain" description="F-box protein At3g26010-like beta-propeller" evidence="1">
    <location>
        <begin position="2"/>
        <end position="186"/>
    </location>
</feature>
<evidence type="ECO:0000313" key="3">
    <source>
        <dbReference type="Proteomes" id="UP001604277"/>
    </source>
</evidence>
<sequence>MLDCCNGLFLLASRSSNLIQYYVTNPTTSECITIPVNPLHGNFEYASLAFDPTVTLHYKIIRFARINPSLILDVLPSETGDWACHTIALEPMLDLGLWIQTSVYLNGVLYRLSVAKYLVCINLKLKEHTKTNVILKARAIELPHKDKFDRSGSIGTSRGALLYFNNENDRILIWMFDDDKFSTLISVAFSFTIMKYIYYKNIAHNSCSPRLG</sequence>
<proteinExistence type="predicted"/>
<reference evidence="3" key="1">
    <citation type="submission" date="2024-07" db="EMBL/GenBank/DDBJ databases">
        <title>Two chromosome-level genome assemblies of Korean endemic species Abeliophyllum distichum and Forsythia ovata (Oleaceae).</title>
        <authorList>
            <person name="Jang H."/>
        </authorList>
    </citation>
    <scope>NUCLEOTIDE SEQUENCE [LARGE SCALE GENOMIC DNA]</scope>
</reference>
<dbReference type="Proteomes" id="UP001604277">
    <property type="component" value="Unassembled WGS sequence"/>
</dbReference>
<dbReference type="PANTHER" id="PTHR35546:SF121">
    <property type="entry name" value="F-BOX PROTEIN"/>
    <property type="match status" value="1"/>
</dbReference>
<gene>
    <name evidence="2" type="ORF">Fot_43651</name>
</gene>
<dbReference type="PANTHER" id="PTHR35546">
    <property type="entry name" value="F-BOX PROTEIN INTERACTION DOMAIN PROTEIN-RELATED"/>
    <property type="match status" value="1"/>
</dbReference>
<dbReference type="EMBL" id="JBFOLJ010000013">
    <property type="protein sequence ID" value="KAL2482207.1"/>
    <property type="molecule type" value="Genomic_DNA"/>
</dbReference>
<protein>
    <submittedName>
        <fullName evidence="2">F-box protein</fullName>
    </submittedName>
</protein>
<dbReference type="InterPro" id="IPR056592">
    <property type="entry name" value="Beta-prop_At3g26010-like"/>
</dbReference>
<evidence type="ECO:0000313" key="2">
    <source>
        <dbReference type="EMBL" id="KAL2482207.1"/>
    </source>
</evidence>
<keyword evidence="3" id="KW-1185">Reference proteome</keyword>
<accession>A0ABD1R188</accession>
<dbReference type="InterPro" id="IPR055290">
    <property type="entry name" value="At3g26010-like"/>
</dbReference>
<name>A0ABD1R188_9LAMI</name>
<dbReference type="Pfam" id="PF24750">
    <property type="entry name" value="b-prop_At3g26010-like"/>
    <property type="match status" value="1"/>
</dbReference>